<dbReference type="Gene3D" id="1.10.10.10">
    <property type="entry name" value="Winged helix-like DNA-binding domain superfamily/Winged helix DNA-binding domain"/>
    <property type="match status" value="1"/>
</dbReference>
<dbReference type="SUPFAM" id="SSF46785">
    <property type="entry name" value="Winged helix' DNA-binding domain"/>
    <property type="match status" value="1"/>
</dbReference>
<dbReference type="InterPro" id="IPR036390">
    <property type="entry name" value="WH_DNA-bd_sf"/>
</dbReference>
<evidence type="ECO:0000313" key="7">
    <source>
        <dbReference type="Proteomes" id="UP000324760"/>
    </source>
</evidence>
<evidence type="ECO:0000256" key="1">
    <source>
        <dbReference type="ARBA" id="ARBA00009437"/>
    </source>
</evidence>
<comment type="similarity">
    <text evidence="1">Belongs to the LysR transcriptional regulatory family.</text>
</comment>
<dbReference type="CDD" id="cd05466">
    <property type="entry name" value="PBP2_LTTR_substrate"/>
    <property type="match status" value="1"/>
</dbReference>
<dbReference type="KEGG" id="ncu:F0U83_12680"/>
<dbReference type="SUPFAM" id="SSF53850">
    <property type="entry name" value="Periplasmic binding protein-like II"/>
    <property type="match status" value="1"/>
</dbReference>
<reference evidence="6 7" key="1">
    <citation type="journal article" date="2019" name="Biochem. Eng. J.">
        <title>Metabolic engineering of the marine bacteria Neptunomonas concharum for the production of acetoin and meso-2,3-butanediol from acetate.</title>
        <authorList>
            <person name="Li W."/>
            <person name="Pu N."/>
            <person name="Liu C.-X."/>
            <person name="Yuan Q.-P."/>
            <person name="Li Z.-J."/>
        </authorList>
    </citation>
    <scope>NUCLEOTIDE SEQUENCE [LARGE SCALE GENOMIC DNA]</scope>
    <source>
        <strain evidence="6 7">JCM17730</strain>
    </source>
</reference>
<evidence type="ECO:0000256" key="3">
    <source>
        <dbReference type="ARBA" id="ARBA00023125"/>
    </source>
</evidence>
<dbReference type="EMBL" id="CP043869">
    <property type="protein sequence ID" value="QEQ97503.1"/>
    <property type="molecule type" value="Genomic_DNA"/>
</dbReference>
<dbReference type="GO" id="GO:0003700">
    <property type="term" value="F:DNA-binding transcription factor activity"/>
    <property type="evidence" value="ECO:0007669"/>
    <property type="project" value="InterPro"/>
</dbReference>
<keyword evidence="3" id="KW-0238">DNA-binding</keyword>
<dbReference type="PANTHER" id="PTHR30346">
    <property type="entry name" value="TRANSCRIPTIONAL DUAL REGULATOR HCAR-RELATED"/>
    <property type="match status" value="1"/>
</dbReference>
<dbReference type="Gene3D" id="3.40.190.290">
    <property type="match status" value="1"/>
</dbReference>
<name>A0A5P1RD26_9GAMM</name>
<keyword evidence="2" id="KW-0805">Transcription regulation</keyword>
<dbReference type="PRINTS" id="PR00039">
    <property type="entry name" value="HTHLYSR"/>
</dbReference>
<keyword evidence="4" id="KW-0804">Transcription</keyword>
<dbReference type="PROSITE" id="PS50931">
    <property type="entry name" value="HTH_LYSR"/>
    <property type="match status" value="1"/>
</dbReference>
<dbReference type="InterPro" id="IPR036388">
    <property type="entry name" value="WH-like_DNA-bd_sf"/>
</dbReference>
<accession>A0A5P1RD26</accession>
<evidence type="ECO:0000313" key="6">
    <source>
        <dbReference type="EMBL" id="QEQ97503.1"/>
    </source>
</evidence>
<dbReference type="GO" id="GO:0032993">
    <property type="term" value="C:protein-DNA complex"/>
    <property type="evidence" value="ECO:0007669"/>
    <property type="project" value="TreeGrafter"/>
</dbReference>
<dbReference type="InterPro" id="IPR005119">
    <property type="entry name" value="LysR_subst-bd"/>
</dbReference>
<dbReference type="RefSeq" id="WP_138986857.1">
    <property type="nucleotide sequence ID" value="NZ_CP043869.1"/>
</dbReference>
<feature type="domain" description="HTH lysR-type" evidence="5">
    <location>
        <begin position="1"/>
        <end position="60"/>
    </location>
</feature>
<keyword evidence="7" id="KW-1185">Reference proteome</keyword>
<dbReference type="GO" id="GO:0003677">
    <property type="term" value="F:DNA binding"/>
    <property type="evidence" value="ECO:0007669"/>
    <property type="project" value="UniProtKB-KW"/>
</dbReference>
<dbReference type="InterPro" id="IPR000847">
    <property type="entry name" value="LysR_HTH_N"/>
</dbReference>
<dbReference type="PANTHER" id="PTHR30346:SF0">
    <property type="entry name" value="HCA OPERON TRANSCRIPTIONAL ACTIVATOR HCAR"/>
    <property type="match status" value="1"/>
</dbReference>
<evidence type="ECO:0000259" key="5">
    <source>
        <dbReference type="PROSITE" id="PS50931"/>
    </source>
</evidence>
<protein>
    <submittedName>
        <fullName evidence="6">LysR family transcriptional regulator</fullName>
    </submittedName>
</protein>
<sequence>MDISLSEIRAFNATVKNGNYTKAASDLGVSQPAITVQIRKIESRFNGALFERINNGVRLTNLGQELHRVTRQYPDLEASIQALAEPERQTQQTIHVATASPLIFMPLFANFYQRFPESQLHIVSGTTTECRKMLLDREVDIGLFPCPLEENSISKLAYHSHHLMAILPLDHPLGNQKQLSVHQLIDYPLIFSKTDAYTQKVVDHAFKEAGLTPFPHIHMDSRYDTCEAVIYGLGIGFSLANDIRPDSRYLMVPIQEAQEEIVEHVVWLKARSGLPSIRNFVQLALENRCAETGKPIP</sequence>
<evidence type="ECO:0000256" key="2">
    <source>
        <dbReference type="ARBA" id="ARBA00023015"/>
    </source>
</evidence>
<organism evidence="6 7">
    <name type="scientific">Neptunomonas concharum</name>
    <dbReference type="NCBI Taxonomy" id="1031538"/>
    <lineage>
        <taxon>Bacteria</taxon>
        <taxon>Pseudomonadati</taxon>
        <taxon>Pseudomonadota</taxon>
        <taxon>Gammaproteobacteria</taxon>
        <taxon>Oceanospirillales</taxon>
        <taxon>Oceanospirillaceae</taxon>
        <taxon>Neptunomonas</taxon>
    </lineage>
</organism>
<dbReference type="Pfam" id="PF03466">
    <property type="entry name" value="LysR_substrate"/>
    <property type="match status" value="1"/>
</dbReference>
<dbReference type="OrthoDB" id="6085176at2"/>
<dbReference type="Proteomes" id="UP000324760">
    <property type="component" value="Chromosome"/>
</dbReference>
<dbReference type="Pfam" id="PF00126">
    <property type="entry name" value="HTH_1"/>
    <property type="match status" value="1"/>
</dbReference>
<dbReference type="AlphaFoldDB" id="A0A5P1RD26"/>
<evidence type="ECO:0000256" key="4">
    <source>
        <dbReference type="ARBA" id="ARBA00023163"/>
    </source>
</evidence>
<gene>
    <name evidence="6" type="ORF">F0U83_12680</name>
</gene>
<proteinExistence type="inferred from homology"/>